<organism evidence="2 3">
    <name type="scientific">Parafrankia irregularis</name>
    <dbReference type="NCBI Taxonomy" id="795642"/>
    <lineage>
        <taxon>Bacteria</taxon>
        <taxon>Bacillati</taxon>
        <taxon>Actinomycetota</taxon>
        <taxon>Actinomycetes</taxon>
        <taxon>Frankiales</taxon>
        <taxon>Frankiaceae</taxon>
        <taxon>Parafrankia</taxon>
    </lineage>
</organism>
<dbReference type="AlphaFoldDB" id="A0A0S4QLL4"/>
<accession>A0A0S4QLL4</accession>
<dbReference type="Proteomes" id="UP000198802">
    <property type="component" value="Unassembled WGS sequence"/>
</dbReference>
<name>A0A0S4QLL4_9ACTN</name>
<proteinExistence type="predicted"/>
<evidence type="ECO:0000313" key="2">
    <source>
        <dbReference type="EMBL" id="CUU56555.1"/>
    </source>
</evidence>
<evidence type="ECO:0000313" key="3">
    <source>
        <dbReference type="Proteomes" id="UP000198802"/>
    </source>
</evidence>
<feature type="domain" description="HTH cro/C1-type" evidence="1">
    <location>
        <begin position="90"/>
        <end position="114"/>
    </location>
</feature>
<dbReference type="EMBL" id="FAOZ01000008">
    <property type="protein sequence ID" value="CUU56555.1"/>
    <property type="molecule type" value="Genomic_DNA"/>
</dbReference>
<reference evidence="3" key="1">
    <citation type="submission" date="2015-11" db="EMBL/GenBank/DDBJ databases">
        <authorList>
            <person name="Varghese N."/>
        </authorList>
    </citation>
    <scope>NUCLEOTIDE SEQUENCE [LARGE SCALE GENOMIC DNA]</scope>
    <source>
        <strain evidence="3">DSM 45899</strain>
    </source>
</reference>
<dbReference type="InterPro" id="IPR001387">
    <property type="entry name" value="Cro/C1-type_HTH"/>
</dbReference>
<protein>
    <recommendedName>
        <fullName evidence="1">HTH cro/C1-type domain-containing protein</fullName>
    </recommendedName>
</protein>
<sequence>MTRASQRTEQDELRERMRAVGMSHDEIAVEFARRYKLRPRAAHRHARGWTQTQAVNRINAHAARAGLDPDGAAPMTAPKLSELENWPLPSNRRRPTPQLLALLAEVYDTSIHGLIDLDDREHFNPADLLLIDKTSKTARPRPVELSGQTRQQSDRTDAGAMAETAAARGTRLLVELCTSPVGRLSGETTGPMTWETVPTTEAVDMITRDDLSLDRREAARAMADVIVGAALLEGAERWLNAIEPPAGQRHTAGVGDEEIEQIELAARTFRAWDNQFGGGLRRKAVVGQLAEIADELRDFSHPQNLTRRLHGVMADLAETAATMSWDSGQGGIAQRYYLIALRSAKAADDPAFCANILAGMARQQFYLGRTTEGLELVRLAQDVAGPRATPAVRAMLFTREAWAYAQQGRLFAFRRATGRAQDAFRDVDPAVEPHWISYFDQAELAGVTGGRLLDIAHQAPEYADEAATWLSQAVRARGVGSVRSTALDQLGHAEIRLVQGEFDEAARLGHAAVTTVEQTRSSRVRVKLGQFYQHAETRTSARPIAELCGRIKPMLRAEQTAARI</sequence>
<keyword evidence="3" id="KW-1185">Reference proteome</keyword>
<gene>
    <name evidence="2" type="ORF">Ga0074812_10883</name>
</gene>
<evidence type="ECO:0000259" key="1">
    <source>
        <dbReference type="PROSITE" id="PS50943"/>
    </source>
</evidence>
<dbReference type="RefSeq" id="WP_226930789.1">
    <property type="nucleotide sequence ID" value="NZ_FAOZ01000008.1"/>
</dbReference>
<dbReference type="PROSITE" id="PS50943">
    <property type="entry name" value="HTH_CROC1"/>
    <property type="match status" value="1"/>
</dbReference>